<accession>A0A8X7VPF1</accession>
<dbReference type="Gene3D" id="2.40.70.10">
    <property type="entry name" value="Acid Proteases"/>
    <property type="match status" value="1"/>
</dbReference>
<evidence type="ECO:0000313" key="1">
    <source>
        <dbReference type="EMBL" id="KAG2315051.1"/>
    </source>
</evidence>
<dbReference type="InterPro" id="IPR021109">
    <property type="entry name" value="Peptidase_aspartic_dom_sf"/>
</dbReference>
<proteinExistence type="predicted"/>
<dbReference type="Pfam" id="PF13650">
    <property type="entry name" value="Asp_protease_2"/>
    <property type="match status" value="1"/>
</dbReference>
<reference evidence="1 2" key="1">
    <citation type="submission" date="2020-02" db="EMBL/GenBank/DDBJ databases">
        <authorList>
            <person name="Ma Q."/>
            <person name="Huang Y."/>
            <person name="Song X."/>
            <person name="Pei D."/>
        </authorList>
    </citation>
    <scope>NUCLEOTIDE SEQUENCE [LARGE SCALE GENOMIC DNA]</scope>
    <source>
        <strain evidence="1">Sxm20200214</strain>
        <tissue evidence="1">Leaf</tissue>
    </source>
</reference>
<keyword evidence="2" id="KW-1185">Reference proteome</keyword>
<protein>
    <recommendedName>
        <fullName evidence="3">Aspartic peptidase DDI1-type domain-containing protein</fullName>
    </recommendedName>
</protein>
<sequence length="338" mass="37277">MDPISEEAVGGFNKMVRRLPKELAFEDARQIRPLLMFFKNCRETHEEIKVLYTKALSTPVLKVLPKVADPGKFVFPCSIAGVEFKDALCDSGSSLNLVSKAIVDKLGVADVEPSQVTLAFANSSTTVRYGTIRDLPVQVGDCTLHADFQIVEMRKGHEMPFIFGRGFMATVGAIVDMPNKRVSFSNIKKKVFYNTVPTRFHTLHASFISVVSGEHPKVVPKKVFGDKSEIEEVVDGDPHTDTKKLSGKARVNDKVQKKRAKGDPTMTLIPCLYDEKSIECEVKCKGTSKPFSKVRVILNDGLKEKGEAVVKGLLNRVLKMNMSDCGACFGTSPHAQPD</sequence>
<comment type="caution">
    <text evidence="1">The sequence shown here is derived from an EMBL/GenBank/DDBJ whole genome shotgun (WGS) entry which is preliminary data.</text>
</comment>
<evidence type="ECO:0008006" key="3">
    <source>
        <dbReference type="Google" id="ProtNLM"/>
    </source>
</evidence>
<gene>
    <name evidence="1" type="ORF">Bca52824_018173</name>
</gene>
<dbReference type="OrthoDB" id="1108126at2759"/>
<dbReference type="EMBL" id="JAAMPC010000004">
    <property type="protein sequence ID" value="KAG2315051.1"/>
    <property type="molecule type" value="Genomic_DNA"/>
</dbReference>
<dbReference type="Proteomes" id="UP000886595">
    <property type="component" value="Unassembled WGS sequence"/>
</dbReference>
<dbReference type="CDD" id="cd00303">
    <property type="entry name" value="retropepsin_like"/>
    <property type="match status" value="1"/>
</dbReference>
<dbReference type="PANTHER" id="PTHR33067">
    <property type="entry name" value="RNA-DIRECTED DNA POLYMERASE-RELATED"/>
    <property type="match status" value="1"/>
</dbReference>
<dbReference type="SUPFAM" id="SSF50630">
    <property type="entry name" value="Acid proteases"/>
    <property type="match status" value="1"/>
</dbReference>
<name>A0A8X7VPF1_BRACI</name>
<dbReference type="AlphaFoldDB" id="A0A8X7VPF1"/>
<organism evidence="1 2">
    <name type="scientific">Brassica carinata</name>
    <name type="common">Ethiopian mustard</name>
    <name type="synonym">Abyssinian cabbage</name>
    <dbReference type="NCBI Taxonomy" id="52824"/>
    <lineage>
        <taxon>Eukaryota</taxon>
        <taxon>Viridiplantae</taxon>
        <taxon>Streptophyta</taxon>
        <taxon>Embryophyta</taxon>
        <taxon>Tracheophyta</taxon>
        <taxon>Spermatophyta</taxon>
        <taxon>Magnoliopsida</taxon>
        <taxon>eudicotyledons</taxon>
        <taxon>Gunneridae</taxon>
        <taxon>Pentapetalae</taxon>
        <taxon>rosids</taxon>
        <taxon>malvids</taxon>
        <taxon>Brassicales</taxon>
        <taxon>Brassicaceae</taxon>
        <taxon>Brassiceae</taxon>
        <taxon>Brassica</taxon>
    </lineage>
</organism>
<evidence type="ECO:0000313" key="2">
    <source>
        <dbReference type="Proteomes" id="UP000886595"/>
    </source>
</evidence>
<dbReference type="PANTHER" id="PTHR33067:SF31">
    <property type="entry name" value="RNA-DIRECTED DNA POLYMERASE"/>
    <property type="match status" value="1"/>
</dbReference>